<feature type="compositionally biased region" description="Low complexity" evidence="1">
    <location>
        <begin position="114"/>
        <end position="127"/>
    </location>
</feature>
<protein>
    <submittedName>
        <fullName evidence="3">Transcriptional activator of glycolytic enzymes family protein</fullName>
    </submittedName>
</protein>
<feature type="compositionally biased region" description="Basic residues" evidence="1">
    <location>
        <begin position="128"/>
        <end position="138"/>
    </location>
</feature>
<feature type="compositionally biased region" description="Pro residues" evidence="1">
    <location>
        <begin position="848"/>
        <end position="857"/>
    </location>
</feature>
<dbReference type="Proteomes" id="UP000590412">
    <property type="component" value="Unassembled WGS sequence"/>
</dbReference>
<dbReference type="Pfam" id="PF12550">
    <property type="entry name" value="GCR1_C"/>
    <property type="match status" value="1"/>
</dbReference>
<feature type="region of interest" description="Disordered" evidence="1">
    <location>
        <begin position="698"/>
        <end position="790"/>
    </location>
</feature>
<accession>A0A8X7TA66</accession>
<feature type="compositionally biased region" description="Polar residues" evidence="1">
    <location>
        <begin position="757"/>
        <end position="771"/>
    </location>
</feature>
<dbReference type="InterPro" id="IPR022210">
    <property type="entry name" value="TF_GCR1-like"/>
</dbReference>
<evidence type="ECO:0000313" key="4">
    <source>
        <dbReference type="Proteomes" id="UP000590412"/>
    </source>
</evidence>
<feature type="compositionally biased region" description="Basic and acidic residues" evidence="1">
    <location>
        <begin position="732"/>
        <end position="744"/>
    </location>
</feature>
<feature type="compositionally biased region" description="Low complexity" evidence="1">
    <location>
        <begin position="358"/>
        <end position="375"/>
    </location>
</feature>
<feature type="compositionally biased region" description="Low complexity" evidence="1">
    <location>
        <begin position="92"/>
        <end position="107"/>
    </location>
</feature>
<gene>
    <name evidence="3" type="ORF">FOB60_004638</name>
</gene>
<feature type="compositionally biased region" description="Low complexity" evidence="1">
    <location>
        <begin position="139"/>
        <end position="152"/>
    </location>
</feature>
<dbReference type="PANTHER" id="PTHR48125">
    <property type="entry name" value="LP07818P1"/>
    <property type="match status" value="1"/>
</dbReference>
<organism evidence="3 4">
    <name type="scientific">Candida parapsilosis</name>
    <name type="common">Yeast</name>
    <dbReference type="NCBI Taxonomy" id="5480"/>
    <lineage>
        <taxon>Eukaryota</taxon>
        <taxon>Fungi</taxon>
        <taxon>Dikarya</taxon>
        <taxon>Ascomycota</taxon>
        <taxon>Saccharomycotina</taxon>
        <taxon>Pichiomycetes</taxon>
        <taxon>Debaryomycetaceae</taxon>
        <taxon>Candida/Lodderomyces clade</taxon>
        <taxon>Candida</taxon>
    </lineage>
</organism>
<feature type="compositionally biased region" description="Low complexity" evidence="1">
    <location>
        <begin position="745"/>
        <end position="756"/>
    </location>
</feature>
<feature type="domain" description="Transcription activator GCR1-like" evidence="2">
    <location>
        <begin position="866"/>
        <end position="943"/>
    </location>
</feature>
<feature type="compositionally biased region" description="Pro residues" evidence="1">
    <location>
        <begin position="376"/>
        <end position="390"/>
    </location>
</feature>
<proteinExistence type="predicted"/>
<sequence length="977" mass="110257">MVSTRRSGGAVENIELSFNGKDLKKVIPIAEQRRLQEEEEGSPTDGSSSGSEKSDDEESEVESDSDSEVDDEDVDDDEAVKRKTRTTRRRATNAPTKAKPTTRGASVAKRKAAKTTVSKVKASTKVASSKKTKAKAKATTKATRTTTKTNATSKKDIEPSAKKAIGTTKKEGTPGPKKQERGSSDESIPLLAKKETRGRPRKYPLGPNGRSIVPPPLLKDGEVKKKRGRPRKSLAVEKRKLEGTEDTVLYTTKKFKSGDNIHEVDSVSPESAESESGAPRQRIPSMQGASIQPISAVVPPHHTNTSPNIHKHNINHLLSSDLPPAQGYSQSGYGSRTPTIPSSAPYPQQGAPPPRPLQPSSSSYSSGYSPQYQPYPHQPPPYLQQSPPYPYQQYSQSLHPPYPLGNGPVMSNQPPPQIQGQSFNQQAPPPPPPPPQQQRLPPSRSQPLPPGPPSQEPRGRIPITSIISQKIDTKDLPSLLYDADTTRDDGDEDGEGLDYEEGHDDNDSKHTKRRYHVDRENIKINKRIMSQDTEEVIKMFKKFDDEVLSNPEARKRLLMLGFETRKRYITTFKHYIRFCCRKKIDNFFVTGELMKEFYEEQFALSSSSKPVIRLRKMDPAFSKLQEINYLVYNLPSKEIPNRHVALEYLVYKELGKEPGDDLTLDYEIGGYGGILMKGRRKKRLRKRDQQDDYTIAIYAPDRGRRPNHGTDIGNQTLLVHPSLPPLPSIVRENQEQLQRQREWDQQSQRLQESHQQGSYQRHSPSLASTQPVEPPHASSDSTSPSIPLYPKKITKKNIDEIRRSFAQLCTDINTSLQKAVEVEPAFVSELSAKVNASLDKFDLELNGPRPPRPPPPQTTSSGVPIYDLKPNTYTVYEILDEWHNGTPQAPSIAQRLDQYGEEWIRDEFEYNTFVERRSVVEFVERLSKETKVDIWVIANDCDRYIRDKSILDEFISEIELDVEDLFKRILRYRQRRG</sequence>
<feature type="compositionally biased region" description="Basic and acidic residues" evidence="1">
    <location>
        <begin position="256"/>
        <end position="265"/>
    </location>
</feature>
<dbReference type="AlphaFoldDB" id="A0A8X7TA66"/>
<feature type="compositionally biased region" description="Low complexity" evidence="1">
    <location>
        <begin position="266"/>
        <end position="279"/>
    </location>
</feature>
<feature type="region of interest" description="Disordered" evidence="1">
    <location>
        <begin position="1"/>
        <end position="513"/>
    </location>
</feature>
<feature type="compositionally biased region" description="Acidic residues" evidence="1">
    <location>
        <begin position="489"/>
        <end position="504"/>
    </location>
</feature>
<feature type="compositionally biased region" description="Basic and acidic residues" evidence="1">
    <location>
        <begin position="21"/>
        <end position="36"/>
    </location>
</feature>
<feature type="compositionally biased region" description="Pro residues" evidence="1">
    <location>
        <begin position="427"/>
        <end position="436"/>
    </location>
</feature>
<feature type="compositionally biased region" description="Polar residues" evidence="1">
    <location>
        <begin position="327"/>
        <end position="340"/>
    </location>
</feature>
<feature type="compositionally biased region" description="Basic residues" evidence="1">
    <location>
        <begin position="82"/>
        <end position="91"/>
    </location>
</feature>
<reference evidence="3" key="1">
    <citation type="submission" date="2020-03" db="EMBL/GenBank/DDBJ databases">
        <title>FDA dAtabase for Regulatory Grade micrObial Sequences (FDA-ARGOS): Supporting development and validation of Infectious Disease Dx tests.</title>
        <authorList>
            <person name="Campos J."/>
            <person name="Goldberg B."/>
            <person name="Tallon L."/>
            <person name="Sadzewicz L."/>
            <person name="Vavikolanu K."/>
            <person name="Mehta A."/>
            <person name="Aluvathingal J."/>
            <person name="Nadendla S."/>
            <person name="Nandy P."/>
            <person name="Geyer C."/>
            <person name="Yan Y."/>
            <person name="Sichtig H."/>
        </authorList>
    </citation>
    <scope>NUCLEOTIDE SEQUENCE [LARGE SCALE GENOMIC DNA]</scope>
    <source>
        <strain evidence="3">FDAARGOS_652</strain>
    </source>
</reference>
<feature type="compositionally biased region" description="Basic and acidic residues" evidence="1">
    <location>
        <begin position="234"/>
        <end position="243"/>
    </location>
</feature>
<feature type="compositionally biased region" description="Acidic residues" evidence="1">
    <location>
        <begin position="54"/>
        <end position="78"/>
    </location>
</feature>
<name>A0A8X7TA66_CANPA</name>
<dbReference type="OrthoDB" id="4023627at2759"/>
<feature type="compositionally biased region" description="Low complexity" evidence="1">
    <location>
        <begin position="437"/>
        <end position="446"/>
    </location>
</feature>
<evidence type="ECO:0000256" key="1">
    <source>
        <dbReference type="SAM" id="MobiDB-lite"/>
    </source>
</evidence>
<feature type="region of interest" description="Disordered" evidence="1">
    <location>
        <begin position="842"/>
        <end position="865"/>
    </location>
</feature>
<evidence type="ECO:0000259" key="2">
    <source>
        <dbReference type="Pfam" id="PF12550"/>
    </source>
</evidence>
<dbReference type="PANTHER" id="PTHR48125:SF12">
    <property type="entry name" value="AT HOOK TRANSCRIPTION FACTOR FAMILY-RELATED"/>
    <property type="match status" value="1"/>
</dbReference>
<feature type="compositionally biased region" description="Basic and acidic residues" evidence="1">
    <location>
        <begin position="168"/>
        <end position="184"/>
    </location>
</feature>
<evidence type="ECO:0000313" key="3">
    <source>
        <dbReference type="EMBL" id="KAF6047102.1"/>
    </source>
</evidence>
<comment type="caution">
    <text evidence="3">The sequence shown here is derived from an EMBL/GenBank/DDBJ whole genome shotgun (WGS) entry which is preliminary data.</text>
</comment>
<dbReference type="EMBL" id="JABWAB010000007">
    <property type="protein sequence ID" value="KAF6047102.1"/>
    <property type="molecule type" value="Genomic_DNA"/>
</dbReference>